<evidence type="ECO:0000313" key="3">
    <source>
        <dbReference type="Proteomes" id="UP000187406"/>
    </source>
</evidence>
<accession>A0A1Q3D9G4</accession>
<sequence>VCCPKDVGGMGIKDSRAWNRAAIMKIGWDMCRRKDSVWTKWCNVVLLKDYNFWVAPVTRACSWSWRNILQIRKFLIHKVLYEVKNGNTFSLWFDPWFLGASIADLYGMRVIQVSGIPRNAKISSVIRVGRWDWPILRVLTEIINSTAVIHLPTGSDKVHWRRKDDIFSLHEAWMAFIPQYPAVSWTHMAWFPRRIPKHSFCFWLTFRDAHKTLDKLYRVGVV</sequence>
<feature type="non-terminal residue" evidence="2">
    <location>
        <position position="1"/>
    </location>
</feature>
<organism evidence="2 3">
    <name type="scientific">Cephalotus follicularis</name>
    <name type="common">Albany pitcher plant</name>
    <dbReference type="NCBI Taxonomy" id="3775"/>
    <lineage>
        <taxon>Eukaryota</taxon>
        <taxon>Viridiplantae</taxon>
        <taxon>Streptophyta</taxon>
        <taxon>Embryophyta</taxon>
        <taxon>Tracheophyta</taxon>
        <taxon>Spermatophyta</taxon>
        <taxon>Magnoliopsida</taxon>
        <taxon>eudicotyledons</taxon>
        <taxon>Gunneridae</taxon>
        <taxon>Pentapetalae</taxon>
        <taxon>rosids</taxon>
        <taxon>fabids</taxon>
        <taxon>Oxalidales</taxon>
        <taxon>Cephalotaceae</taxon>
        <taxon>Cephalotus</taxon>
    </lineage>
</organism>
<evidence type="ECO:0000259" key="1">
    <source>
        <dbReference type="Pfam" id="PF13966"/>
    </source>
</evidence>
<protein>
    <submittedName>
        <fullName evidence="2">Zf-RVT domain-containing protein</fullName>
    </submittedName>
</protein>
<dbReference type="OrthoDB" id="1938246at2759"/>
<dbReference type="Proteomes" id="UP000187406">
    <property type="component" value="Unassembled WGS sequence"/>
</dbReference>
<dbReference type="Pfam" id="PF13966">
    <property type="entry name" value="zf-RVT"/>
    <property type="match status" value="1"/>
</dbReference>
<feature type="domain" description="Reverse transcriptase zinc-binding" evidence="1">
    <location>
        <begin position="167"/>
        <end position="220"/>
    </location>
</feature>
<name>A0A1Q3D9G4_CEPFO</name>
<proteinExistence type="predicted"/>
<gene>
    <name evidence="2" type="ORF">CFOL_v3_32534</name>
</gene>
<dbReference type="InParanoid" id="A0A1Q3D9G4"/>
<comment type="caution">
    <text evidence="2">The sequence shown here is derived from an EMBL/GenBank/DDBJ whole genome shotgun (WGS) entry which is preliminary data.</text>
</comment>
<reference evidence="3" key="1">
    <citation type="submission" date="2016-04" db="EMBL/GenBank/DDBJ databases">
        <title>Cephalotus genome sequencing.</title>
        <authorList>
            <person name="Fukushima K."/>
            <person name="Hasebe M."/>
            <person name="Fang X."/>
        </authorList>
    </citation>
    <scope>NUCLEOTIDE SEQUENCE [LARGE SCALE GENOMIC DNA]</scope>
    <source>
        <strain evidence="3">cv. St1</strain>
    </source>
</reference>
<keyword evidence="3" id="KW-1185">Reference proteome</keyword>
<dbReference type="EMBL" id="BDDD01005244">
    <property type="protein sequence ID" value="GAV89114.1"/>
    <property type="molecule type" value="Genomic_DNA"/>
</dbReference>
<dbReference type="AlphaFoldDB" id="A0A1Q3D9G4"/>
<evidence type="ECO:0000313" key="2">
    <source>
        <dbReference type="EMBL" id="GAV89114.1"/>
    </source>
</evidence>
<dbReference type="InterPro" id="IPR026960">
    <property type="entry name" value="RVT-Znf"/>
</dbReference>